<evidence type="ECO:0000256" key="4">
    <source>
        <dbReference type="ARBA" id="ARBA00022452"/>
    </source>
</evidence>
<dbReference type="PRINTS" id="PR00182">
    <property type="entry name" value="ECOLNEIPORIN"/>
</dbReference>
<comment type="subunit">
    <text evidence="2">Homotrimer.</text>
</comment>
<dbReference type="EMBL" id="JBDKXB010000020">
    <property type="protein sequence ID" value="MEY6433392.1"/>
    <property type="molecule type" value="Genomic_DNA"/>
</dbReference>
<dbReference type="Proteomes" id="UP001564408">
    <property type="component" value="Unassembled WGS sequence"/>
</dbReference>
<dbReference type="InterPro" id="IPR050298">
    <property type="entry name" value="Gram-neg_bact_OMP"/>
</dbReference>
<dbReference type="SUPFAM" id="SSF56935">
    <property type="entry name" value="Porins"/>
    <property type="match status" value="1"/>
</dbReference>
<organism evidence="13 14">
    <name type="scientific">Thioalkalicoccus limnaeus</name>
    <dbReference type="NCBI Taxonomy" id="120681"/>
    <lineage>
        <taxon>Bacteria</taxon>
        <taxon>Pseudomonadati</taxon>
        <taxon>Pseudomonadota</taxon>
        <taxon>Gammaproteobacteria</taxon>
        <taxon>Chromatiales</taxon>
        <taxon>Chromatiaceae</taxon>
        <taxon>Thioalkalicoccus</taxon>
    </lineage>
</organism>
<keyword evidence="9" id="KW-0472">Membrane</keyword>
<dbReference type="InterPro" id="IPR023614">
    <property type="entry name" value="Porin_dom_sf"/>
</dbReference>
<evidence type="ECO:0000256" key="2">
    <source>
        <dbReference type="ARBA" id="ARBA00011233"/>
    </source>
</evidence>
<evidence type="ECO:0000256" key="5">
    <source>
        <dbReference type="ARBA" id="ARBA00022692"/>
    </source>
</evidence>
<gene>
    <name evidence="13" type="ORF">ABC977_13370</name>
</gene>
<dbReference type="RefSeq" id="WP_369667778.1">
    <property type="nucleotide sequence ID" value="NZ_JBDKXB010000020.1"/>
</dbReference>
<keyword evidence="10" id="KW-0998">Cell outer membrane</keyword>
<keyword evidence="3" id="KW-0813">Transport</keyword>
<evidence type="ECO:0000313" key="13">
    <source>
        <dbReference type="EMBL" id="MEY6433392.1"/>
    </source>
</evidence>
<dbReference type="PANTHER" id="PTHR34501">
    <property type="entry name" value="PROTEIN YDDL-RELATED"/>
    <property type="match status" value="1"/>
</dbReference>
<sequence length="377" mass="40887">MNKKMLTLAVAAAMAVPAAAIADATLYGRVHMSIDYVDVDRNASWVPGGVPAPGAQPDAVDGQGNLVPGKDFTGWNLNSNSRASRLGVRGSEELGFGLKAIYQIEFSVDIANDGRDSAAWNGNRGTTLSMRNSFAGLAGDWGTLLAGRHDTPLKISTGKLDLFADTLADMNFTVGFDDLRADNAVAYISPNFMGFQFSGMVMPTGGATFNGGRNLDADSLAEAWSVAGIYNNGPFFVSLAYETLDSDQWQGTGQTGAKSFDKWRVGLGLLDWNGFTLTGLYENWANYRGLDKADADLWQIQAGYAFGNNMVKAMYGQSDLDWDRRIYGDVADKSSWAVGFDHNFTKRSKAYVLYTQMDDDVRDADWSGFSLGMVHSF</sequence>
<evidence type="ECO:0000259" key="12">
    <source>
        <dbReference type="Pfam" id="PF13609"/>
    </source>
</evidence>
<evidence type="ECO:0000256" key="8">
    <source>
        <dbReference type="ARBA" id="ARBA00023114"/>
    </source>
</evidence>
<evidence type="ECO:0000256" key="6">
    <source>
        <dbReference type="ARBA" id="ARBA00022729"/>
    </source>
</evidence>
<evidence type="ECO:0000313" key="14">
    <source>
        <dbReference type="Proteomes" id="UP001564408"/>
    </source>
</evidence>
<keyword evidence="5" id="KW-0812">Transmembrane</keyword>
<keyword evidence="6 11" id="KW-0732">Signal</keyword>
<evidence type="ECO:0000256" key="11">
    <source>
        <dbReference type="SAM" id="SignalP"/>
    </source>
</evidence>
<evidence type="ECO:0000256" key="10">
    <source>
        <dbReference type="ARBA" id="ARBA00023237"/>
    </source>
</evidence>
<keyword evidence="7" id="KW-0406">Ion transport</keyword>
<evidence type="ECO:0000256" key="7">
    <source>
        <dbReference type="ARBA" id="ARBA00023065"/>
    </source>
</evidence>
<evidence type="ECO:0000256" key="3">
    <source>
        <dbReference type="ARBA" id="ARBA00022448"/>
    </source>
</evidence>
<dbReference type="Pfam" id="PF13609">
    <property type="entry name" value="Porin_4"/>
    <property type="match status" value="1"/>
</dbReference>
<evidence type="ECO:0000256" key="1">
    <source>
        <dbReference type="ARBA" id="ARBA00004571"/>
    </source>
</evidence>
<dbReference type="Gene3D" id="2.40.160.10">
    <property type="entry name" value="Porin"/>
    <property type="match status" value="1"/>
</dbReference>
<dbReference type="PRINTS" id="PR00184">
    <property type="entry name" value="NEISSPPORIN"/>
</dbReference>
<comment type="subcellular location">
    <subcellularLocation>
        <location evidence="1">Cell outer membrane</location>
        <topology evidence="1">Multi-pass membrane protein</topology>
    </subcellularLocation>
</comment>
<dbReference type="InterPro" id="IPR002299">
    <property type="entry name" value="Porin_Neis"/>
</dbReference>
<dbReference type="PANTHER" id="PTHR34501:SF9">
    <property type="entry name" value="MAJOR OUTER MEMBRANE PROTEIN P.IA"/>
    <property type="match status" value="1"/>
</dbReference>
<keyword evidence="4" id="KW-1134">Transmembrane beta strand</keyword>
<feature type="domain" description="Porin" evidence="12">
    <location>
        <begin position="9"/>
        <end position="360"/>
    </location>
</feature>
<keyword evidence="14" id="KW-1185">Reference proteome</keyword>
<feature type="chain" id="PRO_5046987211" evidence="11">
    <location>
        <begin position="23"/>
        <end position="377"/>
    </location>
</feature>
<dbReference type="InterPro" id="IPR033900">
    <property type="entry name" value="Gram_neg_porin_domain"/>
</dbReference>
<feature type="signal peptide" evidence="11">
    <location>
        <begin position="1"/>
        <end position="22"/>
    </location>
</feature>
<name>A0ABV4BJ94_9GAMM</name>
<reference evidence="13 14" key="1">
    <citation type="submission" date="2024-05" db="EMBL/GenBank/DDBJ databases">
        <title>Genome Sequence and Characterization of the New Strain Purple Sulfur Bacterium of Genus Thioalkalicoccus.</title>
        <authorList>
            <person name="Bryantseva I.A."/>
            <person name="Kyndt J.A."/>
            <person name="Imhoff J.F."/>
        </authorList>
    </citation>
    <scope>NUCLEOTIDE SEQUENCE [LARGE SCALE GENOMIC DNA]</scope>
    <source>
        <strain evidence="13 14">Um2</strain>
    </source>
</reference>
<dbReference type="CDD" id="cd00342">
    <property type="entry name" value="gram_neg_porins"/>
    <property type="match status" value="1"/>
</dbReference>
<accession>A0ABV4BJ94</accession>
<proteinExistence type="predicted"/>
<dbReference type="InterPro" id="IPR001702">
    <property type="entry name" value="Porin_Gram-ve"/>
</dbReference>
<evidence type="ECO:0000256" key="9">
    <source>
        <dbReference type="ARBA" id="ARBA00023136"/>
    </source>
</evidence>
<comment type="caution">
    <text evidence="13">The sequence shown here is derived from an EMBL/GenBank/DDBJ whole genome shotgun (WGS) entry which is preliminary data.</text>
</comment>
<protein>
    <submittedName>
        <fullName evidence="13">Porin</fullName>
    </submittedName>
</protein>
<keyword evidence="8" id="KW-0626">Porin</keyword>